<feature type="domain" description="VTC" evidence="1">
    <location>
        <begin position="41"/>
        <end position="247"/>
    </location>
</feature>
<reference evidence="3" key="1">
    <citation type="journal article" date="2019" name="Int. J. Syst. Evol. Microbiol.">
        <title>The Global Catalogue of Microorganisms (GCM) 10K type strain sequencing project: providing services to taxonomists for standard genome sequencing and annotation.</title>
        <authorList>
            <consortium name="The Broad Institute Genomics Platform"/>
            <consortium name="The Broad Institute Genome Sequencing Center for Infectious Disease"/>
            <person name="Wu L."/>
            <person name="Ma J."/>
        </authorList>
    </citation>
    <scope>NUCLEOTIDE SEQUENCE [LARGE SCALE GENOMIC DNA]</scope>
    <source>
        <strain evidence="3">JCM 16117</strain>
    </source>
</reference>
<evidence type="ECO:0000313" key="2">
    <source>
        <dbReference type="EMBL" id="GAA2228316.1"/>
    </source>
</evidence>
<evidence type="ECO:0000259" key="1">
    <source>
        <dbReference type="Pfam" id="PF09359"/>
    </source>
</evidence>
<name>A0ABP5Q7U9_9MICO</name>
<accession>A0ABP5Q7U9</accession>
<proteinExistence type="predicted"/>
<gene>
    <name evidence="2" type="ORF">GCM10009851_10850</name>
</gene>
<evidence type="ECO:0000313" key="3">
    <source>
        <dbReference type="Proteomes" id="UP001500929"/>
    </source>
</evidence>
<dbReference type="Pfam" id="PF09359">
    <property type="entry name" value="VTC"/>
    <property type="match status" value="1"/>
</dbReference>
<sequence length="283" mass="31785">MTLLAPDAARATDLDRAELLVHAFDPISLDELIERASLQTRVDRKYVVPTRDLAAVLGELDDSTRVLEMEEVRDFRYESVYFDTPGLDSFWMAAHGRRRRFKMRTRAYVDSATAFFEVKTRGARSATVKDRLEYAFSDRESLTDAGLDYAADTLDAAGIALDLDGLSATLVTRYRRTTLFVPGLDESRATIDTHLEWATAGASLETPHVVVVETKSGSRPSRVDRVLWSHGHRPDTISKYGTGLAALDPRLRANKWARTLRRHFDAPLDPRVDTHPDPTLPLT</sequence>
<dbReference type="Proteomes" id="UP001500929">
    <property type="component" value="Unassembled WGS sequence"/>
</dbReference>
<dbReference type="CDD" id="cd07750">
    <property type="entry name" value="PolyPPase_VTC_like"/>
    <property type="match status" value="1"/>
</dbReference>
<dbReference type="Gene3D" id="3.20.100.30">
    <property type="entry name" value="VTC, catalytic tunnel domain"/>
    <property type="match status" value="1"/>
</dbReference>
<dbReference type="InterPro" id="IPR042267">
    <property type="entry name" value="VTC_sf"/>
</dbReference>
<dbReference type="EMBL" id="BAAAQY010000003">
    <property type="protein sequence ID" value="GAA2228316.1"/>
    <property type="molecule type" value="Genomic_DNA"/>
</dbReference>
<protein>
    <submittedName>
        <fullName evidence="2">VTC domain-containing protein</fullName>
    </submittedName>
</protein>
<comment type="caution">
    <text evidence="2">The sequence shown here is derived from an EMBL/GenBank/DDBJ whole genome shotgun (WGS) entry which is preliminary data.</text>
</comment>
<organism evidence="2 3">
    <name type="scientific">Herbiconiux moechotypicola</name>
    <dbReference type="NCBI Taxonomy" id="637393"/>
    <lineage>
        <taxon>Bacteria</taxon>
        <taxon>Bacillati</taxon>
        <taxon>Actinomycetota</taxon>
        <taxon>Actinomycetes</taxon>
        <taxon>Micrococcales</taxon>
        <taxon>Microbacteriaceae</taxon>
        <taxon>Herbiconiux</taxon>
    </lineage>
</organism>
<dbReference type="RefSeq" id="WP_259478596.1">
    <property type="nucleotide sequence ID" value="NZ_BAAAQY010000003.1"/>
</dbReference>
<keyword evidence="3" id="KW-1185">Reference proteome</keyword>
<dbReference type="InterPro" id="IPR018966">
    <property type="entry name" value="VTC_domain"/>
</dbReference>